<comment type="caution">
    <text evidence="2">The sequence shown here is derived from an EMBL/GenBank/DDBJ whole genome shotgun (WGS) entry which is preliminary data.</text>
</comment>
<evidence type="ECO:0000313" key="2">
    <source>
        <dbReference type="EMBL" id="HET98730.1"/>
    </source>
</evidence>
<reference evidence="2" key="1">
    <citation type="journal article" date="2020" name="mSystems">
        <title>Genome- and Community-Level Interaction Insights into Carbon Utilization and Element Cycling Functions of Hydrothermarchaeota in Hydrothermal Sediment.</title>
        <authorList>
            <person name="Zhou Z."/>
            <person name="Liu Y."/>
            <person name="Xu W."/>
            <person name="Pan J."/>
            <person name="Luo Z.H."/>
            <person name="Li M."/>
        </authorList>
    </citation>
    <scope>NUCLEOTIDE SEQUENCE [LARGE SCALE GENOMIC DNA]</scope>
    <source>
        <strain evidence="2">SpSt-1224</strain>
    </source>
</reference>
<feature type="domain" description="Doubled CXXCH motif" evidence="1">
    <location>
        <begin position="295"/>
        <end position="343"/>
    </location>
</feature>
<dbReference type="EMBL" id="DSDS01000193">
    <property type="protein sequence ID" value="HET98730.1"/>
    <property type="molecule type" value="Genomic_DNA"/>
</dbReference>
<dbReference type="AlphaFoldDB" id="A0A7C2XI13"/>
<organism evidence="2">
    <name type="scientific">Desulfurivibrio alkaliphilus</name>
    <dbReference type="NCBI Taxonomy" id="427923"/>
    <lineage>
        <taxon>Bacteria</taxon>
        <taxon>Pseudomonadati</taxon>
        <taxon>Thermodesulfobacteriota</taxon>
        <taxon>Desulfobulbia</taxon>
        <taxon>Desulfobulbales</taxon>
        <taxon>Desulfobulbaceae</taxon>
        <taxon>Desulfurivibrio</taxon>
    </lineage>
</organism>
<proteinExistence type="predicted"/>
<protein>
    <recommendedName>
        <fullName evidence="1">Doubled CXXCH motif domain-containing protein</fullName>
    </recommendedName>
</protein>
<dbReference type="InterPro" id="IPR010177">
    <property type="entry name" value="Paired_CXXCH_1"/>
</dbReference>
<dbReference type="Proteomes" id="UP000885986">
    <property type="component" value="Unassembled WGS sequence"/>
</dbReference>
<sequence length="344" mass="36109">MGGGWAAALLFGVGMLLLAGDGAAGVGNSCFDCHTMHHSESGSTMLLISGCVGCHSHEGPETVVEMGAARIPIVYNTGGPPDAMLAGGNFHWVVTMGDQYGHNVLGVSGPDQYLATAPGGSAGCANSCHQSLALAEVHVPGGSLALDDGCQSCHGSVKHHRPERPPGTPADAETGWYRFLKAPALHGFAANKPGVGGIGVADWERHADSDHHNIYLADDGSNNPTQRSLSRFCSGCHQNFHTQVGRATPWLRHPTNYAIPDRGEFAAVIGAAYNPQVPVAKPDLYSHQSEVVEAGDQVACVSCHRAHGSPYPDMLRWDYSQMRAHQGGEAVGNGCFFCHTAKDA</sequence>
<name>A0A7C2XI13_9BACT</name>
<dbReference type="SUPFAM" id="SSF48695">
    <property type="entry name" value="Multiheme cytochromes"/>
    <property type="match status" value="1"/>
</dbReference>
<dbReference type="Pfam" id="PF09699">
    <property type="entry name" value="Paired_CXXCH_1"/>
    <property type="match status" value="1"/>
</dbReference>
<evidence type="ECO:0000259" key="1">
    <source>
        <dbReference type="Pfam" id="PF09699"/>
    </source>
</evidence>
<dbReference type="InterPro" id="IPR036280">
    <property type="entry name" value="Multihaem_cyt_sf"/>
</dbReference>
<gene>
    <name evidence="2" type="ORF">ENN98_08650</name>
</gene>
<accession>A0A7C2XI13</accession>